<dbReference type="PANTHER" id="PTHR38730:SF1">
    <property type="entry name" value="SLL7028 PROTEIN"/>
    <property type="match status" value="1"/>
</dbReference>
<evidence type="ECO:0000259" key="1">
    <source>
        <dbReference type="Pfam" id="PF09967"/>
    </source>
</evidence>
<comment type="caution">
    <text evidence="3">The sequence shown here is derived from an EMBL/GenBank/DDBJ whole genome shotgun (WGS) entry which is preliminary data.</text>
</comment>
<feature type="domain" description="VWA-like" evidence="1">
    <location>
        <begin position="242"/>
        <end position="359"/>
    </location>
</feature>
<dbReference type="EMBL" id="DTDP01000121">
    <property type="protein sequence ID" value="HGK53924.1"/>
    <property type="molecule type" value="Genomic_DNA"/>
</dbReference>
<evidence type="ECO:0000313" key="3">
    <source>
        <dbReference type="EMBL" id="HGK53924.1"/>
    </source>
</evidence>
<dbReference type="PANTHER" id="PTHR38730">
    <property type="entry name" value="SLL7028 PROTEIN"/>
    <property type="match status" value="1"/>
</dbReference>
<dbReference type="AlphaFoldDB" id="A0A7V4E324"/>
<dbReference type="InterPro" id="IPR018698">
    <property type="entry name" value="VWA-like_dom"/>
</dbReference>
<organism evidence="3">
    <name type="scientific">candidate division WOR-3 bacterium</name>
    <dbReference type="NCBI Taxonomy" id="2052148"/>
    <lineage>
        <taxon>Bacteria</taxon>
        <taxon>Bacteria division WOR-3</taxon>
    </lineage>
</organism>
<evidence type="ECO:0000259" key="2">
    <source>
        <dbReference type="Pfam" id="PF13203"/>
    </source>
</evidence>
<name>A0A7V4E324_UNCW3</name>
<feature type="domain" description="Putative metallopeptidase" evidence="2">
    <location>
        <begin position="157"/>
        <end position="231"/>
    </location>
</feature>
<feature type="domain" description="Putative metallopeptidase" evidence="2">
    <location>
        <begin position="3"/>
        <end position="107"/>
    </location>
</feature>
<protein>
    <recommendedName>
        <fullName evidence="4">Metallopeptidase domain-containing protein</fullName>
    </recommendedName>
</protein>
<dbReference type="Pfam" id="PF09967">
    <property type="entry name" value="DUF2201"/>
    <property type="match status" value="1"/>
</dbReference>
<reference evidence="3" key="1">
    <citation type="journal article" date="2020" name="mSystems">
        <title>Genome- and Community-Level Interaction Insights into Carbon Utilization and Element Cycling Functions of Hydrothermarchaeota in Hydrothermal Sediment.</title>
        <authorList>
            <person name="Zhou Z."/>
            <person name="Liu Y."/>
            <person name="Xu W."/>
            <person name="Pan J."/>
            <person name="Luo Z.H."/>
            <person name="Li M."/>
        </authorList>
    </citation>
    <scope>NUCLEOTIDE SEQUENCE [LARGE SCALE GENOMIC DNA]</scope>
    <source>
        <strain evidence="3">SpSt-695</strain>
    </source>
</reference>
<gene>
    <name evidence="3" type="ORF">ENU72_02745</name>
</gene>
<proteinExistence type="predicted"/>
<sequence>MRTKEFERAIVKVVMEHPFFRKLLLETVFEEELNIPTACVYGDGRFKVNPNWFKELSESDRVFVILHEILHIALCHFTRLGQRERLLWNIATDLAINSMLLKMGFKIDRLKENSLFPERFGFKECLSAEEYYRLLLKNFAYFYSQGFDDHYFCDSRNAQETEEKYRRILIDAWNEAKLKGDFPEWLEELIDELREPKINWRIMLAKFLIQNVRIKTDWTRPNRRYLAYDIIYPTRRQKILKLVVAVDTSGSITSSDLKDFFSEINGILNSFNFYHIYLVQNDVKIQKVEEIKYPDKLPEVIEITGRGGTDFRPVFKYLEEKRIILPLVFFTDLMGNFPEKAPPFPVLWITKEKKEAPFGIKVRYKKEKEFNGL</sequence>
<dbReference type="InterPro" id="IPR025154">
    <property type="entry name" value="Put_metallopeptidase_dom"/>
</dbReference>
<evidence type="ECO:0008006" key="4">
    <source>
        <dbReference type="Google" id="ProtNLM"/>
    </source>
</evidence>
<accession>A0A7V4E324</accession>
<dbReference type="Pfam" id="PF13203">
    <property type="entry name" value="DUF2201_N"/>
    <property type="match status" value="2"/>
</dbReference>